<proteinExistence type="predicted"/>
<dbReference type="Proteomes" id="UP001172155">
    <property type="component" value="Unassembled WGS sequence"/>
</dbReference>
<feature type="region of interest" description="Disordered" evidence="1">
    <location>
        <begin position="1"/>
        <end position="77"/>
    </location>
</feature>
<comment type="caution">
    <text evidence="2">The sequence shown here is derived from an EMBL/GenBank/DDBJ whole genome shotgun (WGS) entry which is preliminary data.</text>
</comment>
<reference evidence="2" key="1">
    <citation type="submission" date="2023-06" db="EMBL/GenBank/DDBJ databases">
        <title>Genome-scale phylogeny and comparative genomics of the fungal order Sordariales.</title>
        <authorList>
            <consortium name="Lawrence Berkeley National Laboratory"/>
            <person name="Hensen N."/>
            <person name="Bonometti L."/>
            <person name="Westerberg I."/>
            <person name="Brannstrom I.O."/>
            <person name="Guillou S."/>
            <person name="Cros-Aarteil S."/>
            <person name="Calhoun S."/>
            <person name="Haridas S."/>
            <person name="Kuo A."/>
            <person name="Mondo S."/>
            <person name="Pangilinan J."/>
            <person name="Riley R."/>
            <person name="LaButti K."/>
            <person name="Andreopoulos B."/>
            <person name="Lipzen A."/>
            <person name="Chen C."/>
            <person name="Yanf M."/>
            <person name="Daum C."/>
            <person name="Ng V."/>
            <person name="Clum A."/>
            <person name="Steindorff A."/>
            <person name="Ohm R."/>
            <person name="Martin F."/>
            <person name="Silar P."/>
            <person name="Natvig D."/>
            <person name="Lalanne C."/>
            <person name="Gautier V."/>
            <person name="Ament-velasquez S.L."/>
            <person name="Kruys A."/>
            <person name="Hutchinson M.I."/>
            <person name="Powell A.J."/>
            <person name="Barry K."/>
            <person name="Miller A.N."/>
            <person name="Grigoriev I.V."/>
            <person name="Debuchy R."/>
            <person name="Gladieux P."/>
            <person name="Thoren M.H."/>
            <person name="Johannesson H."/>
        </authorList>
    </citation>
    <scope>NUCLEOTIDE SEQUENCE</scope>
    <source>
        <strain evidence="2">SMH3187-1</strain>
    </source>
</reference>
<feature type="compositionally biased region" description="Polar residues" evidence="1">
    <location>
        <begin position="37"/>
        <end position="53"/>
    </location>
</feature>
<evidence type="ECO:0000256" key="1">
    <source>
        <dbReference type="SAM" id="MobiDB-lite"/>
    </source>
</evidence>
<accession>A0AA40K2M7</accession>
<gene>
    <name evidence="2" type="ORF">B0T18DRAFT_415642</name>
</gene>
<feature type="compositionally biased region" description="Basic and acidic residues" evidence="1">
    <location>
        <begin position="58"/>
        <end position="67"/>
    </location>
</feature>
<feature type="region of interest" description="Disordered" evidence="1">
    <location>
        <begin position="126"/>
        <end position="162"/>
    </location>
</feature>
<name>A0AA40K2M7_9PEZI</name>
<dbReference type="AlphaFoldDB" id="A0AA40K2M7"/>
<evidence type="ECO:0000313" key="2">
    <source>
        <dbReference type="EMBL" id="KAK0743656.1"/>
    </source>
</evidence>
<sequence>MISRTARPSGLRPERHPGLVSRGTQVAVSRPKARGRAQTSGQEETASPETSGSGFDRPSQRRPKEADSASASAWLAWRRPMPPRMAVSAADVLLGWRLPSCPPAREALDGESRLSALWQARSIFNPPRSSAREAPCKRPCRILGQPVRSSSPKSGHRPPWKI</sequence>
<organism evidence="2 3">
    <name type="scientific">Schizothecium vesticola</name>
    <dbReference type="NCBI Taxonomy" id="314040"/>
    <lineage>
        <taxon>Eukaryota</taxon>
        <taxon>Fungi</taxon>
        <taxon>Dikarya</taxon>
        <taxon>Ascomycota</taxon>
        <taxon>Pezizomycotina</taxon>
        <taxon>Sordariomycetes</taxon>
        <taxon>Sordariomycetidae</taxon>
        <taxon>Sordariales</taxon>
        <taxon>Schizotheciaceae</taxon>
        <taxon>Schizothecium</taxon>
    </lineage>
</organism>
<keyword evidence="3" id="KW-1185">Reference proteome</keyword>
<dbReference type="EMBL" id="JAUKUD010000005">
    <property type="protein sequence ID" value="KAK0743656.1"/>
    <property type="molecule type" value="Genomic_DNA"/>
</dbReference>
<evidence type="ECO:0000313" key="3">
    <source>
        <dbReference type="Proteomes" id="UP001172155"/>
    </source>
</evidence>
<protein>
    <submittedName>
        <fullName evidence="2">Uncharacterized protein</fullName>
    </submittedName>
</protein>